<evidence type="ECO:0000313" key="1">
    <source>
        <dbReference type="EMBL" id="EFJ36159.1"/>
    </source>
</evidence>
<accession>D8QW26</accession>
<dbReference type="AlphaFoldDB" id="D8QW26"/>
<dbReference type="HOGENOM" id="CLU_501959_0_0_1"/>
<organism evidence="2">
    <name type="scientific">Selaginella moellendorffii</name>
    <name type="common">Spikemoss</name>
    <dbReference type="NCBI Taxonomy" id="88036"/>
    <lineage>
        <taxon>Eukaryota</taxon>
        <taxon>Viridiplantae</taxon>
        <taxon>Streptophyta</taxon>
        <taxon>Embryophyta</taxon>
        <taxon>Tracheophyta</taxon>
        <taxon>Lycopodiopsida</taxon>
        <taxon>Selaginellales</taxon>
        <taxon>Selaginellaceae</taxon>
        <taxon>Selaginella</taxon>
    </lineage>
</organism>
<dbReference type="Proteomes" id="UP000001514">
    <property type="component" value="Unassembled WGS sequence"/>
</dbReference>
<dbReference type="InParanoid" id="D8QW26"/>
<name>D8QW26_SELML</name>
<evidence type="ECO:0000313" key="2">
    <source>
        <dbReference type="Proteomes" id="UP000001514"/>
    </source>
</evidence>
<dbReference type="EMBL" id="GL377567">
    <property type="protein sequence ID" value="EFJ36159.1"/>
    <property type="molecule type" value="Genomic_DNA"/>
</dbReference>
<reference evidence="1 2" key="1">
    <citation type="journal article" date="2011" name="Science">
        <title>The Selaginella genome identifies genetic changes associated with the evolution of vascular plants.</title>
        <authorList>
            <person name="Banks J.A."/>
            <person name="Nishiyama T."/>
            <person name="Hasebe M."/>
            <person name="Bowman J.L."/>
            <person name="Gribskov M."/>
            <person name="dePamphilis C."/>
            <person name="Albert V.A."/>
            <person name="Aono N."/>
            <person name="Aoyama T."/>
            <person name="Ambrose B.A."/>
            <person name="Ashton N.W."/>
            <person name="Axtell M.J."/>
            <person name="Barker E."/>
            <person name="Barker M.S."/>
            <person name="Bennetzen J.L."/>
            <person name="Bonawitz N.D."/>
            <person name="Chapple C."/>
            <person name="Cheng C."/>
            <person name="Correa L.G."/>
            <person name="Dacre M."/>
            <person name="DeBarry J."/>
            <person name="Dreyer I."/>
            <person name="Elias M."/>
            <person name="Engstrom E.M."/>
            <person name="Estelle M."/>
            <person name="Feng L."/>
            <person name="Finet C."/>
            <person name="Floyd S.K."/>
            <person name="Frommer W.B."/>
            <person name="Fujita T."/>
            <person name="Gramzow L."/>
            <person name="Gutensohn M."/>
            <person name="Harholt J."/>
            <person name="Hattori M."/>
            <person name="Heyl A."/>
            <person name="Hirai T."/>
            <person name="Hiwatashi Y."/>
            <person name="Ishikawa M."/>
            <person name="Iwata M."/>
            <person name="Karol K.G."/>
            <person name="Koehler B."/>
            <person name="Kolukisaoglu U."/>
            <person name="Kubo M."/>
            <person name="Kurata T."/>
            <person name="Lalonde S."/>
            <person name="Li K."/>
            <person name="Li Y."/>
            <person name="Litt A."/>
            <person name="Lyons E."/>
            <person name="Manning G."/>
            <person name="Maruyama T."/>
            <person name="Michael T.P."/>
            <person name="Mikami K."/>
            <person name="Miyazaki S."/>
            <person name="Morinaga S."/>
            <person name="Murata T."/>
            <person name="Mueller-Roeber B."/>
            <person name="Nelson D.R."/>
            <person name="Obara M."/>
            <person name="Oguri Y."/>
            <person name="Olmstead R.G."/>
            <person name="Onodera N."/>
            <person name="Petersen B.L."/>
            <person name="Pils B."/>
            <person name="Prigge M."/>
            <person name="Rensing S.A."/>
            <person name="Riano-Pachon D.M."/>
            <person name="Roberts A.W."/>
            <person name="Sato Y."/>
            <person name="Scheller H.V."/>
            <person name="Schulz B."/>
            <person name="Schulz C."/>
            <person name="Shakirov E.V."/>
            <person name="Shibagaki N."/>
            <person name="Shinohara N."/>
            <person name="Shippen D.E."/>
            <person name="Soerensen I."/>
            <person name="Sotooka R."/>
            <person name="Sugimoto N."/>
            <person name="Sugita M."/>
            <person name="Sumikawa N."/>
            <person name="Tanurdzic M."/>
            <person name="Theissen G."/>
            <person name="Ulvskov P."/>
            <person name="Wakazuki S."/>
            <person name="Weng J.K."/>
            <person name="Willats W.W."/>
            <person name="Wipf D."/>
            <person name="Wolf P.G."/>
            <person name="Yang L."/>
            <person name="Zimmer A.D."/>
            <person name="Zhu Q."/>
            <person name="Mitros T."/>
            <person name="Hellsten U."/>
            <person name="Loque D."/>
            <person name="Otillar R."/>
            <person name="Salamov A."/>
            <person name="Schmutz J."/>
            <person name="Shapiro H."/>
            <person name="Lindquist E."/>
            <person name="Lucas S."/>
            <person name="Rokhsar D."/>
            <person name="Grigoriev I.V."/>
        </authorList>
    </citation>
    <scope>NUCLEOTIDE SEQUENCE [LARGE SCALE GENOMIC DNA]</scope>
</reference>
<keyword evidence="2" id="KW-1185">Reference proteome</keyword>
<protein>
    <submittedName>
        <fullName evidence="1">Uncharacterized protein</fullName>
    </submittedName>
</protein>
<gene>
    <name evidence="1" type="ORF">SELMODRAFT_404679</name>
</gene>
<dbReference type="KEGG" id="smo:SELMODRAFT_404679"/>
<dbReference type="Gramene" id="EFJ36159">
    <property type="protein sequence ID" value="EFJ36159"/>
    <property type="gene ID" value="SELMODRAFT_404679"/>
</dbReference>
<proteinExistence type="predicted"/>
<sequence length="543" mass="61287">MEHANAAIFAKIERIVSILAALPNLDFWTANAAALHASEHQRAMQFMQPFPYFCGSDKFAAQEKIGSCKNKLVGFSGGGDLKKSLGLRRTYWRIVSWLCIQPFLQSWGKYDWMYGVYFFFGLVELTNNPAVKVQRSITSTKSYKNALLFCEVFKGLVCYVSKWGIHPWSVVLASRGVYAAQRENAWLRFMRSLEALRSELDPNRCWRQCSSLDREEVYNIINARKRFKDDLKAAFFGKYPASSLYATDEVDLVVSCCDLRTNTTVVLLQRIHSFDCLRNWRILLLVTRLGQSMDSDALGAAMEEIIDVSLDAAVSYKKPGAGGIMVHGALTLELHKITKPNTATAPHEVYEDADDSDETQTEHGFWVLVRDGRVQGLSDLVTVLIVERTLKILLHQAGACVSKKDGSANMRSGRFAPIFLQAWMAAPNIWIYVFSFRHCRSGNNRVVKVWSCDFCNETMKRVPSLSILSKFSSHCKDSSATYPDGEHVHGMLCVPRKEFTLPNGLIRIVAGDGALDWTEKDVREIIDSTKDDLKAGFFSENNW</sequence>